<protein>
    <recommendedName>
        <fullName evidence="5">GGDEF domain-containing protein</fullName>
    </recommendedName>
</protein>
<dbReference type="PROSITE" id="PS50883">
    <property type="entry name" value="EAL"/>
    <property type="match status" value="1"/>
</dbReference>
<dbReference type="PANTHER" id="PTHR44757">
    <property type="entry name" value="DIGUANYLATE CYCLASE DGCP"/>
    <property type="match status" value="1"/>
</dbReference>
<evidence type="ECO:0000259" key="1">
    <source>
        <dbReference type="PROSITE" id="PS50883"/>
    </source>
</evidence>
<dbReference type="EMBL" id="BSUZ01000001">
    <property type="protein sequence ID" value="GMA88718.1"/>
    <property type="molecule type" value="Genomic_DNA"/>
</dbReference>
<feature type="domain" description="GGDEF" evidence="2">
    <location>
        <begin position="1"/>
        <end position="101"/>
    </location>
</feature>
<dbReference type="Gene3D" id="3.30.70.270">
    <property type="match status" value="1"/>
</dbReference>
<gene>
    <name evidence="3" type="ORF">GCM10025868_39680</name>
</gene>
<dbReference type="PANTHER" id="PTHR44757:SF2">
    <property type="entry name" value="BIOFILM ARCHITECTURE MAINTENANCE PROTEIN MBAA"/>
    <property type="match status" value="1"/>
</dbReference>
<dbReference type="SUPFAM" id="SSF55073">
    <property type="entry name" value="Nucleotide cyclase"/>
    <property type="match status" value="1"/>
</dbReference>
<comment type="caution">
    <text evidence="3">The sequence shown here is derived from an EMBL/GenBank/DDBJ whole genome shotgun (WGS) entry which is preliminary data.</text>
</comment>
<evidence type="ECO:0008006" key="5">
    <source>
        <dbReference type="Google" id="ProtNLM"/>
    </source>
</evidence>
<dbReference type="InterPro" id="IPR043128">
    <property type="entry name" value="Rev_trsase/Diguanyl_cyclase"/>
</dbReference>
<dbReference type="InterPro" id="IPR001633">
    <property type="entry name" value="EAL_dom"/>
</dbReference>
<dbReference type="InterPro" id="IPR052155">
    <property type="entry name" value="Biofilm_reg_signaling"/>
</dbReference>
<reference evidence="4" key="1">
    <citation type="journal article" date="2019" name="Int. J. Syst. Evol. Microbiol.">
        <title>The Global Catalogue of Microorganisms (GCM) 10K type strain sequencing project: providing services to taxonomists for standard genome sequencing and annotation.</title>
        <authorList>
            <consortium name="The Broad Institute Genomics Platform"/>
            <consortium name="The Broad Institute Genome Sequencing Center for Infectious Disease"/>
            <person name="Wu L."/>
            <person name="Ma J."/>
        </authorList>
    </citation>
    <scope>NUCLEOTIDE SEQUENCE [LARGE SCALE GENOMIC DNA]</scope>
    <source>
        <strain evidence="4">NBRC 108730</strain>
    </source>
</reference>
<dbReference type="PROSITE" id="PS50887">
    <property type="entry name" value="GGDEF"/>
    <property type="match status" value="1"/>
</dbReference>
<dbReference type="Proteomes" id="UP001157017">
    <property type="component" value="Unassembled WGS sequence"/>
</dbReference>
<dbReference type="SUPFAM" id="SSF141868">
    <property type="entry name" value="EAL domain-like"/>
    <property type="match status" value="1"/>
</dbReference>
<dbReference type="Gene3D" id="3.20.20.450">
    <property type="entry name" value="EAL domain"/>
    <property type="match status" value="1"/>
</dbReference>
<evidence type="ECO:0000313" key="4">
    <source>
        <dbReference type="Proteomes" id="UP001157017"/>
    </source>
</evidence>
<organism evidence="3 4">
    <name type="scientific">Angustibacter aerolatus</name>
    <dbReference type="NCBI Taxonomy" id="1162965"/>
    <lineage>
        <taxon>Bacteria</taxon>
        <taxon>Bacillati</taxon>
        <taxon>Actinomycetota</taxon>
        <taxon>Actinomycetes</taxon>
        <taxon>Kineosporiales</taxon>
        <taxon>Kineosporiaceae</taxon>
    </lineage>
</organism>
<name>A0ABQ6JL36_9ACTN</name>
<dbReference type="Pfam" id="PF00563">
    <property type="entry name" value="EAL"/>
    <property type="match status" value="1"/>
</dbReference>
<dbReference type="InterPro" id="IPR029787">
    <property type="entry name" value="Nucleotide_cyclase"/>
</dbReference>
<keyword evidence="4" id="KW-1185">Reference proteome</keyword>
<feature type="domain" description="EAL" evidence="1">
    <location>
        <begin position="110"/>
        <end position="202"/>
    </location>
</feature>
<evidence type="ECO:0000313" key="3">
    <source>
        <dbReference type="EMBL" id="GMA88718.1"/>
    </source>
</evidence>
<evidence type="ECO:0000259" key="2">
    <source>
        <dbReference type="PROSITE" id="PS50887"/>
    </source>
</evidence>
<dbReference type="Pfam" id="PF00990">
    <property type="entry name" value="GGDEF"/>
    <property type="match status" value="1"/>
</dbReference>
<dbReference type="InterPro" id="IPR035919">
    <property type="entry name" value="EAL_sf"/>
</dbReference>
<proteinExistence type="predicted"/>
<accession>A0ABQ6JL36</accession>
<sequence length="202" mass="20851">MPADAQVFRIGGDEFAVVVPGDALHAERVGEAVLVAARAAAADVQGSGAVGVSASVGVARLGDRTGAGSGDEDALAVLVESGAALRSAKRAGRDRVETYDGAVAATHRRGLLLERRLRQTLADGGLDVHYQPVVALGSRQVVGLEALARWDDQLLGRVTPDEFVPLAERSGLVVEPGPAGDRAHPARAWVPRRGCRATSASP</sequence>
<dbReference type="InterPro" id="IPR000160">
    <property type="entry name" value="GGDEF_dom"/>
</dbReference>